<evidence type="ECO:0000256" key="2">
    <source>
        <dbReference type="ARBA" id="ARBA00009370"/>
    </source>
</evidence>
<dbReference type="InterPro" id="IPR000223">
    <property type="entry name" value="Pept_S26A_signal_pept_1"/>
</dbReference>
<gene>
    <name evidence="6" type="ORF">ACFP50_22300</name>
</gene>
<sequence length="143" mass="15613">MLVLSAVVTGLALVIAWVSRTAVLITVHGKSMKPTLHSGDHVLVRRGVLPKRGQLVVVEQPSQRGEAWLCEPAGLGCRREPLSNRRWLIKRVAAVAGDPVLPGQLGDQDVTDRRVPEGHFILLGDNARVSLDSRQIGFFPDSR</sequence>
<proteinExistence type="inferred from homology"/>
<comment type="subcellular location">
    <subcellularLocation>
        <location evidence="1">Cell membrane</location>
        <topology evidence="1">Single-pass type II membrane protein</topology>
    </subcellularLocation>
</comment>
<keyword evidence="7" id="KW-1185">Reference proteome</keyword>
<feature type="domain" description="Peptidase S26" evidence="5">
    <location>
        <begin position="6"/>
        <end position="100"/>
    </location>
</feature>
<feature type="domain" description="Peptidase S26" evidence="5">
    <location>
        <begin position="112"/>
        <end position="142"/>
    </location>
</feature>
<organism evidence="6 7">
    <name type="scientific">Streptomyces pratens</name>
    <dbReference type="NCBI Taxonomy" id="887456"/>
    <lineage>
        <taxon>Bacteria</taxon>
        <taxon>Bacillati</taxon>
        <taxon>Actinomycetota</taxon>
        <taxon>Actinomycetes</taxon>
        <taxon>Kitasatosporales</taxon>
        <taxon>Streptomycetaceae</taxon>
        <taxon>Streptomyces</taxon>
    </lineage>
</organism>
<dbReference type="InterPro" id="IPR036286">
    <property type="entry name" value="LexA/Signal_pep-like_sf"/>
</dbReference>
<dbReference type="InterPro" id="IPR019756">
    <property type="entry name" value="Pept_S26A_signal_pept_1_Ser-AS"/>
</dbReference>
<dbReference type="SUPFAM" id="SSF51306">
    <property type="entry name" value="LexA/Signal peptidase"/>
    <property type="match status" value="1"/>
</dbReference>
<dbReference type="RefSeq" id="WP_386400552.1">
    <property type="nucleotide sequence ID" value="NZ_JBHSPT010000050.1"/>
</dbReference>
<feature type="non-terminal residue" evidence="6">
    <location>
        <position position="143"/>
    </location>
</feature>
<dbReference type="InterPro" id="IPR019533">
    <property type="entry name" value="Peptidase_S26"/>
</dbReference>
<evidence type="ECO:0000256" key="3">
    <source>
        <dbReference type="ARBA" id="ARBA00022670"/>
    </source>
</evidence>
<dbReference type="PROSITE" id="PS00501">
    <property type="entry name" value="SPASE_I_1"/>
    <property type="match status" value="1"/>
</dbReference>
<dbReference type="PANTHER" id="PTHR43390">
    <property type="entry name" value="SIGNAL PEPTIDASE I"/>
    <property type="match status" value="1"/>
</dbReference>
<keyword evidence="4" id="KW-0378">Hydrolase</keyword>
<dbReference type="EMBL" id="JBHSPT010000050">
    <property type="protein sequence ID" value="MFC6058084.1"/>
    <property type="molecule type" value="Genomic_DNA"/>
</dbReference>
<dbReference type="PANTHER" id="PTHR43390:SF1">
    <property type="entry name" value="CHLOROPLAST PROCESSING PEPTIDASE"/>
    <property type="match status" value="1"/>
</dbReference>
<comment type="similarity">
    <text evidence="2">Belongs to the peptidase S26 family.</text>
</comment>
<dbReference type="Proteomes" id="UP001596242">
    <property type="component" value="Unassembled WGS sequence"/>
</dbReference>
<protein>
    <submittedName>
        <fullName evidence="6">S26 family signal peptidase</fullName>
    </submittedName>
</protein>
<name>A0ABW1M2Q4_9ACTN</name>
<dbReference type="CDD" id="cd06530">
    <property type="entry name" value="S26_SPase_I"/>
    <property type="match status" value="1"/>
</dbReference>
<evidence type="ECO:0000256" key="4">
    <source>
        <dbReference type="ARBA" id="ARBA00022801"/>
    </source>
</evidence>
<keyword evidence="3" id="KW-0645">Protease</keyword>
<evidence type="ECO:0000259" key="5">
    <source>
        <dbReference type="Pfam" id="PF10502"/>
    </source>
</evidence>
<comment type="caution">
    <text evidence="6">The sequence shown here is derived from an EMBL/GenBank/DDBJ whole genome shotgun (WGS) entry which is preliminary data.</text>
</comment>
<evidence type="ECO:0000313" key="7">
    <source>
        <dbReference type="Proteomes" id="UP001596242"/>
    </source>
</evidence>
<dbReference type="Gene3D" id="2.10.109.10">
    <property type="entry name" value="Umud Fragment, subunit A"/>
    <property type="match status" value="1"/>
</dbReference>
<accession>A0ABW1M2Q4</accession>
<reference evidence="7" key="1">
    <citation type="journal article" date="2019" name="Int. J. Syst. Evol. Microbiol.">
        <title>The Global Catalogue of Microorganisms (GCM) 10K type strain sequencing project: providing services to taxonomists for standard genome sequencing and annotation.</title>
        <authorList>
            <consortium name="The Broad Institute Genomics Platform"/>
            <consortium name="The Broad Institute Genome Sequencing Center for Infectious Disease"/>
            <person name="Wu L."/>
            <person name="Ma J."/>
        </authorList>
    </citation>
    <scope>NUCLEOTIDE SEQUENCE [LARGE SCALE GENOMIC DNA]</scope>
    <source>
        <strain evidence="7">JCM 12763</strain>
    </source>
</reference>
<evidence type="ECO:0000313" key="6">
    <source>
        <dbReference type="EMBL" id="MFC6058084.1"/>
    </source>
</evidence>
<evidence type="ECO:0000256" key="1">
    <source>
        <dbReference type="ARBA" id="ARBA00004401"/>
    </source>
</evidence>
<dbReference type="Pfam" id="PF10502">
    <property type="entry name" value="Peptidase_S26"/>
    <property type="match status" value="2"/>
</dbReference>
<dbReference type="PRINTS" id="PR00727">
    <property type="entry name" value="LEADERPTASE"/>
</dbReference>